<dbReference type="Proteomes" id="UP000076404">
    <property type="component" value="Chromosome"/>
</dbReference>
<accession>A0A143BI93</accession>
<evidence type="ECO:0008006" key="3">
    <source>
        <dbReference type="Google" id="ProtNLM"/>
    </source>
</evidence>
<dbReference type="KEGG" id="gph:GEMMAAP_03355"/>
<name>A0A143BI93_9BACT</name>
<protein>
    <recommendedName>
        <fullName evidence="3">HEAT repeat-containing protein</fullName>
    </recommendedName>
</protein>
<organism evidence="1 2">
    <name type="scientific">Gemmatimonas phototrophica</name>
    <dbReference type="NCBI Taxonomy" id="1379270"/>
    <lineage>
        <taxon>Bacteria</taxon>
        <taxon>Pseudomonadati</taxon>
        <taxon>Gemmatimonadota</taxon>
        <taxon>Gemmatimonadia</taxon>
        <taxon>Gemmatimonadales</taxon>
        <taxon>Gemmatimonadaceae</taxon>
        <taxon>Gemmatimonas</taxon>
    </lineage>
</organism>
<sequence length="531" mass="56526">MQAAIPDGRAARGTLRSLALLVDRMATLGVSTPGALNDPAVAVAVRDALRQFTSRIRDSAMICKVVEGQFVLGADPVDRGLTRDDPLLGTLLFRCLSLGIGSITVRQGAAPGELLTLASLLSQPRTAGTPVATNETPTSLSALSDHQPSRELLRSWSVQVAPAELMTSRLETPAAGNPAFSEASDESAFSDASERDGLLHQAVTAFARFANAHDDLTASKAADALLEVLDTAEFRGDARVLEGIAVATVTHQHTVSTGPGRLAVERVFRRLQHRSSLDLLASRIPLLPDRTLLLELLSRAGETAVDVLVKQLMNANDAASRRAYFDSVVALDLGGTVLFELVRDSRWYVVRNAVALLGEMGVEQSDSAMLPLLQHEDERIRVAAARALVRLGTAKALHGLHAGVDDPNAEVRRMAAVSYGLAPTAAGGMRPPAARLAMALEKETDEDVALEMLASLGKLGSADAIQRLLRITMAQQSQAGEAPDKPREAWLRIAALEALVKARGNAVMPYVDQLVNDADPEVAQAAFRLRG</sequence>
<dbReference type="AlphaFoldDB" id="A0A143BI93"/>
<dbReference type="Pfam" id="PF13646">
    <property type="entry name" value="HEAT_2"/>
    <property type="match status" value="1"/>
</dbReference>
<dbReference type="STRING" id="1379270.GEMMAAP_03355"/>
<reference evidence="1 2" key="1">
    <citation type="journal article" date="2014" name="Proc. Natl. Acad. Sci. U.S.A.">
        <title>Functional type 2 photosynthetic reaction centers found in the rare bacterial phylum Gemmatimonadetes.</title>
        <authorList>
            <person name="Zeng Y."/>
            <person name="Feng F."/>
            <person name="Medova H."/>
            <person name="Dean J."/>
            <person name="Koblizek M."/>
        </authorList>
    </citation>
    <scope>NUCLEOTIDE SEQUENCE [LARGE SCALE GENOMIC DNA]</scope>
    <source>
        <strain evidence="1 2">AP64</strain>
    </source>
</reference>
<keyword evidence="2" id="KW-1185">Reference proteome</keyword>
<dbReference type="InterPro" id="IPR016024">
    <property type="entry name" value="ARM-type_fold"/>
</dbReference>
<evidence type="ECO:0000313" key="2">
    <source>
        <dbReference type="Proteomes" id="UP000076404"/>
    </source>
</evidence>
<evidence type="ECO:0000313" key="1">
    <source>
        <dbReference type="EMBL" id="AMW04134.1"/>
    </source>
</evidence>
<proteinExistence type="predicted"/>
<dbReference type="Gene3D" id="1.25.10.10">
    <property type="entry name" value="Leucine-rich Repeat Variant"/>
    <property type="match status" value="2"/>
</dbReference>
<dbReference type="SUPFAM" id="SSF48371">
    <property type="entry name" value="ARM repeat"/>
    <property type="match status" value="1"/>
</dbReference>
<gene>
    <name evidence="1" type="ORF">GEMMAAP_03355</name>
</gene>
<dbReference type="eggNOG" id="COG1413">
    <property type="taxonomic scope" value="Bacteria"/>
</dbReference>
<dbReference type="EMBL" id="CP011454">
    <property type="protein sequence ID" value="AMW04134.1"/>
    <property type="molecule type" value="Genomic_DNA"/>
</dbReference>
<dbReference type="InterPro" id="IPR011989">
    <property type="entry name" value="ARM-like"/>
</dbReference>
<reference evidence="1 2" key="2">
    <citation type="journal article" date="2016" name="Environ. Microbiol. Rep.">
        <title>Metagenomic evidence for the presence of phototrophic Gemmatimonadetes bacteria in diverse environments.</title>
        <authorList>
            <person name="Zeng Y."/>
            <person name="Baumbach J."/>
            <person name="Barbosa E.G."/>
            <person name="Azevedo V."/>
            <person name="Zhang C."/>
            <person name="Koblizek M."/>
        </authorList>
    </citation>
    <scope>NUCLEOTIDE SEQUENCE [LARGE SCALE GENOMIC DNA]</scope>
    <source>
        <strain evidence="1 2">AP64</strain>
    </source>
</reference>